<dbReference type="PANTHER" id="PTHR11228">
    <property type="entry name" value="RADICAL SAM DOMAIN PROTEIN"/>
    <property type="match status" value="1"/>
</dbReference>
<dbReference type="InterPro" id="IPR058240">
    <property type="entry name" value="rSAM_sf"/>
</dbReference>
<dbReference type="InterPro" id="IPR050377">
    <property type="entry name" value="Radical_SAM_PqqE_MftC-like"/>
</dbReference>
<organism evidence="1">
    <name type="scientific">Candidatus Kentrum sp. LPFa</name>
    <dbReference type="NCBI Taxonomy" id="2126335"/>
    <lineage>
        <taxon>Bacteria</taxon>
        <taxon>Pseudomonadati</taxon>
        <taxon>Pseudomonadota</taxon>
        <taxon>Gammaproteobacteria</taxon>
        <taxon>Candidatus Kentrum</taxon>
    </lineage>
</organism>
<name>A0A450WMV4_9GAMM</name>
<accession>A0A450WMV4</accession>
<proteinExistence type="predicted"/>
<protein>
    <submittedName>
        <fullName evidence="1">Radical SAM additional 4Fe4S-binding SPASM domain-containing protein</fullName>
    </submittedName>
</protein>
<dbReference type="InterPro" id="IPR013785">
    <property type="entry name" value="Aldolase_TIM"/>
</dbReference>
<dbReference type="Gene3D" id="3.20.20.70">
    <property type="entry name" value="Aldolase class I"/>
    <property type="match status" value="1"/>
</dbReference>
<dbReference type="EMBL" id="CAADFK010000139">
    <property type="protein sequence ID" value="VFK18340.1"/>
    <property type="molecule type" value="Genomic_DNA"/>
</dbReference>
<dbReference type="PANTHER" id="PTHR11228:SF7">
    <property type="entry name" value="PQQA PEPTIDE CYCLASE"/>
    <property type="match status" value="1"/>
</dbReference>
<gene>
    <name evidence="1" type="ORF">BECKLPF1236B_GA0070989_11394</name>
</gene>
<dbReference type="AlphaFoldDB" id="A0A450WMV4"/>
<sequence>MSETYYSRKSQLSIPESLDYLKIIPSYQCGRDCFYCYNTALEQNCVVSNNGIFITLQDILQNQKQGFSAEILGGEPLHKNTIDTTKALLRILGGNKYCNRRIVATAISSSRIIQNIAEQIDFLYLSFDISPSSRNKKKLDLKKIEYIRYACAEKNAELALSIVLYGDETEDQLVEFVEQAHLLGIRFLAFGYIGFHESTALCIEKYTDIFYCLFVLRYAFEDNILISGDILDTLDFAVRGLKRKRICHCGETSTVILPDGNLAPSICFGEGKKAFQIEYLRRKLERMRILELSDCSDCGLWEACKGGCMGAAVSRTGDHLNRDDVFCVLLRSVWEKIIHDRTKVFK</sequence>
<reference evidence="1" key="1">
    <citation type="submission" date="2019-02" db="EMBL/GenBank/DDBJ databases">
        <authorList>
            <person name="Gruber-Vodicka R. H."/>
            <person name="Seah K. B. B."/>
        </authorList>
    </citation>
    <scope>NUCLEOTIDE SEQUENCE</scope>
    <source>
        <strain evidence="1">BECK_S313</strain>
    </source>
</reference>
<dbReference type="SUPFAM" id="SSF102114">
    <property type="entry name" value="Radical SAM enzymes"/>
    <property type="match status" value="1"/>
</dbReference>
<evidence type="ECO:0000313" key="1">
    <source>
        <dbReference type="EMBL" id="VFK18340.1"/>
    </source>
</evidence>